<feature type="region of interest" description="Disordered" evidence="1">
    <location>
        <begin position="1"/>
        <end position="48"/>
    </location>
</feature>
<evidence type="ECO:0000313" key="2">
    <source>
        <dbReference type="EMBL" id="MFH4975594.1"/>
    </source>
</evidence>
<dbReference type="EMBL" id="JBGFUD010001003">
    <property type="protein sequence ID" value="MFH4975594.1"/>
    <property type="molecule type" value="Genomic_DNA"/>
</dbReference>
<feature type="compositionally biased region" description="Polar residues" evidence="1">
    <location>
        <begin position="17"/>
        <end position="29"/>
    </location>
</feature>
<reference evidence="2 3" key="1">
    <citation type="submission" date="2024-08" db="EMBL/GenBank/DDBJ databases">
        <title>Gnathostoma spinigerum genome.</title>
        <authorList>
            <person name="Gonzalez-Bertolin B."/>
            <person name="Monzon S."/>
            <person name="Zaballos A."/>
            <person name="Jimenez P."/>
            <person name="Dekumyoy P."/>
            <person name="Varona S."/>
            <person name="Cuesta I."/>
            <person name="Sumanam S."/>
            <person name="Adisakwattana P."/>
            <person name="Gasser R.B."/>
            <person name="Hernandez-Gonzalez A."/>
            <person name="Young N.D."/>
            <person name="Perteguer M.J."/>
        </authorList>
    </citation>
    <scope>NUCLEOTIDE SEQUENCE [LARGE SCALE GENOMIC DNA]</scope>
    <source>
        <strain evidence="2">AL3</strain>
        <tissue evidence="2">Liver</tissue>
    </source>
</reference>
<sequence length="70" mass="7323">MPSPEQSTFGTAVVNGPSASSVDNATHGHQGTADVEVDDDSAQSANPKTEKVVHSDFFNSFGDILPDVDF</sequence>
<organism evidence="2 3">
    <name type="scientific">Gnathostoma spinigerum</name>
    <dbReference type="NCBI Taxonomy" id="75299"/>
    <lineage>
        <taxon>Eukaryota</taxon>
        <taxon>Metazoa</taxon>
        <taxon>Ecdysozoa</taxon>
        <taxon>Nematoda</taxon>
        <taxon>Chromadorea</taxon>
        <taxon>Rhabditida</taxon>
        <taxon>Spirurina</taxon>
        <taxon>Gnathostomatomorpha</taxon>
        <taxon>Gnathostomatoidea</taxon>
        <taxon>Gnathostomatidae</taxon>
        <taxon>Gnathostoma</taxon>
    </lineage>
</organism>
<accession>A0ABD6EBS4</accession>
<dbReference type="Proteomes" id="UP001608902">
    <property type="component" value="Unassembled WGS sequence"/>
</dbReference>
<feature type="compositionally biased region" description="Polar residues" evidence="1">
    <location>
        <begin position="1"/>
        <end position="10"/>
    </location>
</feature>
<dbReference type="AlphaFoldDB" id="A0ABD6EBS4"/>
<comment type="caution">
    <text evidence="2">The sequence shown here is derived from an EMBL/GenBank/DDBJ whole genome shotgun (WGS) entry which is preliminary data.</text>
</comment>
<proteinExistence type="predicted"/>
<evidence type="ECO:0000256" key="1">
    <source>
        <dbReference type="SAM" id="MobiDB-lite"/>
    </source>
</evidence>
<evidence type="ECO:0000313" key="3">
    <source>
        <dbReference type="Proteomes" id="UP001608902"/>
    </source>
</evidence>
<name>A0ABD6EBS4_9BILA</name>
<gene>
    <name evidence="2" type="ORF">AB6A40_002303</name>
</gene>
<protein>
    <submittedName>
        <fullName evidence="2">Uncharacterized protein</fullName>
    </submittedName>
</protein>
<keyword evidence="3" id="KW-1185">Reference proteome</keyword>